<dbReference type="PIRSF" id="PIRSF000446">
    <property type="entry name" value="Mct"/>
    <property type="match status" value="1"/>
</dbReference>
<dbReference type="InterPro" id="IPR016036">
    <property type="entry name" value="Malonyl_transacylase_ACP-bd"/>
</dbReference>
<evidence type="ECO:0000256" key="4">
    <source>
        <dbReference type="ARBA" id="ARBA00022679"/>
    </source>
</evidence>
<evidence type="ECO:0000256" key="2">
    <source>
        <dbReference type="ARBA" id="ARBA00013258"/>
    </source>
</evidence>
<dbReference type="GO" id="GO:0005829">
    <property type="term" value="C:cytosol"/>
    <property type="evidence" value="ECO:0007669"/>
    <property type="project" value="TreeGrafter"/>
</dbReference>
<evidence type="ECO:0000256" key="6">
    <source>
        <dbReference type="ARBA" id="ARBA00048462"/>
    </source>
</evidence>
<dbReference type="RefSeq" id="WP_059202107.1">
    <property type="nucleotide sequence ID" value="NZ_JACBIV010000020.1"/>
</dbReference>
<dbReference type="PANTHER" id="PTHR42681">
    <property type="entry name" value="MALONYL-COA-ACYL CARRIER PROTEIN TRANSACYLASE, MITOCHONDRIAL"/>
    <property type="match status" value="1"/>
</dbReference>
<feature type="domain" description="Malonyl-CoA:ACP transacylase (MAT)" evidence="9">
    <location>
        <begin position="8"/>
        <end position="278"/>
    </location>
</feature>
<dbReference type="Pfam" id="PF00698">
    <property type="entry name" value="Acyl_transf_1"/>
    <property type="match status" value="1"/>
</dbReference>
<dbReference type="InterPro" id="IPR050858">
    <property type="entry name" value="Mal-CoA-ACP_Trans/PKS_FabD"/>
</dbReference>
<evidence type="ECO:0000313" key="11">
    <source>
        <dbReference type="Proteomes" id="UP000659084"/>
    </source>
</evidence>
<name>A0AAW3X066_SERFO</name>
<dbReference type="KEGG" id="sfg:AV650_27895"/>
<dbReference type="InterPro" id="IPR001227">
    <property type="entry name" value="Ac_transferase_dom_sf"/>
</dbReference>
<evidence type="ECO:0000256" key="5">
    <source>
        <dbReference type="ARBA" id="ARBA00023315"/>
    </source>
</evidence>
<evidence type="ECO:0000256" key="7">
    <source>
        <dbReference type="PIRNR" id="PIRNR000446"/>
    </source>
</evidence>
<keyword evidence="4 7" id="KW-0808">Transferase</keyword>
<dbReference type="PANTHER" id="PTHR42681:SF1">
    <property type="entry name" value="MALONYL-COA-ACYL CARRIER PROTEIN TRANSACYLASE, MITOCHONDRIAL"/>
    <property type="match status" value="1"/>
</dbReference>
<dbReference type="AlphaFoldDB" id="A0AAW3X066"/>
<dbReference type="InterPro" id="IPR014043">
    <property type="entry name" value="Acyl_transferase_dom"/>
</dbReference>
<feature type="active site" evidence="8">
    <location>
        <position position="90"/>
    </location>
</feature>
<dbReference type="SMART" id="SM00827">
    <property type="entry name" value="PKS_AT"/>
    <property type="match status" value="1"/>
</dbReference>
<gene>
    <name evidence="10" type="ORF">H8J20_27430</name>
</gene>
<dbReference type="EMBL" id="JACNYO010000065">
    <property type="protein sequence ID" value="MBC3215858.1"/>
    <property type="molecule type" value="Genomic_DNA"/>
</dbReference>
<dbReference type="Gene3D" id="3.40.366.10">
    <property type="entry name" value="Malonyl-Coenzyme A Acyl Carrier Protein, domain 2"/>
    <property type="match status" value="1"/>
</dbReference>
<evidence type="ECO:0000259" key="9">
    <source>
        <dbReference type="SMART" id="SM00827"/>
    </source>
</evidence>
<sequence length="286" mass="31426">MISNPAILFPGQGAQRRGMDVSVLETYSELLAIAEEISGFSIRDFFIRCPPEQFSYTRYVQPALYTLNALYYRHYLEGGGIPPIYLAGHSLGEFNALQAAGVFDFEAGLRLVNKRALLMSESQGGGMAAVMGLNADEVLNVITKNGHLGLSLANLNSDIQTVISGPIANIHLAESIFYDNDALNYVILNVSGAFHSPMLDIAAEKFYDYVQGFSFSPPKIPVIANGTAKPYSHTSLAKNLANQMNNPVRWRESVIYIRQHGVAEFIEIGDNCSILLDMIKNIEINV</sequence>
<comment type="pathway">
    <text evidence="1">Lipid metabolism; fatty acid biosynthesis.</text>
</comment>
<dbReference type="Proteomes" id="UP000659084">
    <property type="component" value="Unassembled WGS sequence"/>
</dbReference>
<proteinExistence type="inferred from homology"/>
<comment type="caution">
    <text evidence="10">The sequence shown here is derived from an EMBL/GenBank/DDBJ whole genome shotgun (WGS) entry which is preliminary data.</text>
</comment>
<dbReference type="EC" id="2.3.1.39" evidence="2 7"/>
<dbReference type="InterPro" id="IPR024925">
    <property type="entry name" value="Malonyl_CoA-ACP_transAc"/>
</dbReference>
<organism evidence="10 11">
    <name type="scientific">Serratia fonticola</name>
    <dbReference type="NCBI Taxonomy" id="47917"/>
    <lineage>
        <taxon>Bacteria</taxon>
        <taxon>Pseudomonadati</taxon>
        <taxon>Pseudomonadota</taxon>
        <taxon>Gammaproteobacteria</taxon>
        <taxon>Enterobacterales</taxon>
        <taxon>Yersiniaceae</taxon>
        <taxon>Serratia</taxon>
    </lineage>
</organism>
<comment type="catalytic activity">
    <reaction evidence="6 7">
        <text>holo-[ACP] + malonyl-CoA = malonyl-[ACP] + CoA</text>
        <dbReference type="Rhea" id="RHEA:41792"/>
        <dbReference type="Rhea" id="RHEA-COMP:9623"/>
        <dbReference type="Rhea" id="RHEA-COMP:9685"/>
        <dbReference type="ChEBI" id="CHEBI:57287"/>
        <dbReference type="ChEBI" id="CHEBI:57384"/>
        <dbReference type="ChEBI" id="CHEBI:64479"/>
        <dbReference type="ChEBI" id="CHEBI:78449"/>
        <dbReference type="EC" id="2.3.1.39"/>
    </reaction>
</comment>
<dbReference type="SUPFAM" id="SSF55048">
    <property type="entry name" value="Probable ACP-binding domain of malonyl-CoA ACP transacylase"/>
    <property type="match status" value="1"/>
</dbReference>
<evidence type="ECO:0000256" key="3">
    <source>
        <dbReference type="ARBA" id="ARBA00018953"/>
    </source>
</evidence>
<evidence type="ECO:0000313" key="10">
    <source>
        <dbReference type="EMBL" id="MBC3215858.1"/>
    </source>
</evidence>
<accession>A0AAW3X066</accession>
<protein>
    <recommendedName>
        <fullName evidence="3 7">Malonyl CoA-acyl carrier protein transacylase</fullName>
        <ecNumber evidence="2 7">2.3.1.39</ecNumber>
    </recommendedName>
</protein>
<reference evidence="10" key="1">
    <citation type="submission" date="2020-08" db="EMBL/GenBank/DDBJ databases">
        <title>Food and environmental bacterial isolates.</title>
        <authorList>
            <person name="Richter L."/>
            <person name="Du Plessis E.M."/>
            <person name="Duvenage S."/>
            <person name="Allam M."/>
            <person name="Korsten L."/>
        </authorList>
    </citation>
    <scope>NUCLEOTIDE SEQUENCE</scope>
    <source>
        <strain evidence="10">UPMP2127</strain>
    </source>
</reference>
<evidence type="ECO:0000256" key="1">
    <source>
        <dbReference type="ARBA" id="ARBA00005194"/>
    </source>
</evidence>
<evidence type="ECO:0000256" key="8">
    <source>
        <dbReference type="PIRSR" id="PIRSR000446-1"/>
    </source>
</evidence>
<comment type="similarity">
    <text evidence="7">Belongs to the fabD family.</text>
</comment>
<dbReference type="InterPro" id="IPR016035">
    <property type="entry name" value="Acyl_Trfase/lysoPLipase"/>
</dbReference>
<dbReference type="GO" id="GO:0006633">
    <property type="term" value="P:fatty acid biosynthetic process"/>
    <property type="evidence" value="ECO:0007669"/>
    <property type="project" value="TreeGrafter"/>
</dbReference>
<feature type="active site" evidence="8">
    <location>
        <position position="195"/>
    </location>
</feature>
<dbReference type="Gene3D" id="3.30.70.250">
    <property type="entry name" value="Malonyl-CoA ACP transacylase, ACP-binding"/>
    <property type="match status" value="1"/>
</dbReference>
<keyword evidence="5 7" id="KW-0012">Acyltransferase</keyword>
<dbReference type="GO" id="GO:0004314">
    <property type="term" value="F:[acyl-carrier-protein] S-malonyltransferase activity"/>
    <property type="evidence" value="ECO:0007669"/>
    <property type="project" value="UniProtKB-EC"/>
</dbReference>
<dbReference type="SUPFAM" id="SSF52151">
    <property type="entry name" value="FabD/lysophospholipase-like"/>
    <property type="match status" value="1"/>
</dbReference>